<evidence type="ECO:0000259" key="6">
    <source>
        <dbReference type="Pfam" id="PF00562"/>
    </source>
</evidence>
<evidence type="ECO:0000313" key="7">
    <source>
        <dbReference type="EMBL" id="ETJ37978.1"/>
    </source>
</evidence>
<dbReference type="Gene3D" id="2.40.50.100">
    <property type="match status" value="1"/>
</dbReference>
<dbReference type="GO" id="GO:0000428">
    <property type="term" value="C:DNA-directed RNA polymerase complex"/>
    <property type="evidence" value="ECO:0007669"/>
    <property type="project" value="UniProtKB-KW"/>
</dbReference>
<dbReference type="EMBL" id="AZMM01007848">
    <property type="protein sequence ID" value="ETJ37978.1"/>
    <property type="molecule type" value="Genomic_DNA"/>
</dbReference>
<feature type="domain" description="DNA-directed RNA polymerase subunit 2 hybrid-binding" evidence="6">
    <location>
        <begin position="19"/>
        <end position="118"/>
    </location>
</feature>
<keyword evidence="4" id="KW-0548">Nucleotidyltransferase</keyword>
<dbReference type="Pfam" id="PF00562">
    <property type="entry name" value="RNA_pol_Rpb2_6"/>
    <property type="match status" value="1"/>
</dbReference>
<proteinExistence type="predicted"/>
<keyword evidence="3" id="KW-0808">Transferase</keyword>
<dbReference type="AlphaFoldDB" id="W1Y5Z9"/>
<dbReference type="GO" id="GO:0003899">
    <property type="term" value="F:DNA-directed RNA polymerase activity"/>
    <property type="evidence" value="ECO:0007669"/>
    <property type="project" value="UniProtKB-EC"/>
</dbReference>
<dbReference type="GO" id="GO:0006351">
    <property type="term" value="P:DNA-templated transcription"/>
    <property type="evidence" value="ECO:0007669"/>
    <property type="project" value="InterPro"/>
</dbReference>
<dbReference type="Gene3D" id="2.40.270.10">
    <property type="entry name" value="DNA-directed RNA polymerase, subunit 2, domain 6"/>
    <property type="match status" value="1"/>
</dbReference>
<reference evidence="7" key="1">
    <citation type="submission" date="2013-12" db="EMBL/GenBank/DDBJ databases">
        <title>A Varibaculum cambriense genome reconstructed from a premature infant gut community with otherwise low bacterial novelty that shifts toward anaerobic metabolism during the third week of life.</title>
        <authorList>
            <person name="Brown C.T."/>
            <person name="Sharon I."/>
            <person name="Thomas B.C."/>
            <person name="Castelle C.J."/>
            <person name="Morowitz M.J."/>
            <person name="Banfield J.F."/>
        </authorList>
    </citation>
    <scope>NUCLEOTIDE SEQUENCE</scope>
</reference>
<dbReference type="InterPro" id="IPR007120">
    <property type="entry name" value="DNA-dir_RNAP_su2_dom"/>
</dbReference>
<name>W1Y5Z9_9ZZZZ</name>
<feature type="non-terminal residue" evidence="7">
    <location>
        <position position="1"/>
    </location>
</feature>
<evidence type="ECO:0000256" key="5">
    <source>
        <dbReference type="ARBA" id="ARBA00023163"/>
    </source>
</evidence>
<keyword evidence="2 7" id="KW-0240">DNA-directed RNA polymerase</keyword>
<feature type="non-terminal residue" evidence="7">
    <location>
        <position position="118"/>
    </location>
</feature>
<evidence type="ECO:0000256" key="2">
    <source>
        <dbReference type="ARBA" id="ARBA00022478"/>
    </source>
</evidence>
<dbReference type="EC" id="2.7.7.6" evidence="1"/>
<accession>W1Y5Z9</accession>
<gene>
    <name evidence="7" type="ORF">Q604_UNBC07848G0001</name>
</gene>
<organism evidence="7">
    <name type="scientific">human gut metagenome</name>
    <dbReference type="NCBI Taxonomy" id="408170"/>
    <lineage>
        <taxon>unclassified sequences</taxon>
        <taxon>metagenomes</taxon>
        <taxon>organismal metagenomes</taxon>
    </lineage>
</organism>
<comment type="caution">
    <text evidence="7">The sequence shown here is derived from an EMBL/GenBank/DDBJ whole genome shotgun (WGS) entry which is preliminary data.</text>
</comment>
<dbReference type="GO" id="GO:0003677">
    <property type="term" value="F:DNA binding"/>
    <property type="evidence" value="ECO:0007669"/>
    <property type="project" value="InterPro"/>
</dbReference>
<sequence>VGTGMEYQAAHDSGAAVIAQHGGKVTYADADKVEVRREDGSLDVYHIQKFRRSNSGTAYNQRTLVRVGDVIEKGDFIADGPSMEKGEMALGQNPIVAYMTWEGYNFEDAVIMSERLVK</sequence>
<protein>
    <recommendedName>
        <fullName evidence="1">DNA-directed RNA polymerase</fullName>
        <ecNumber evidence="1">2.7.7.6</ecNumber>
    </recommendedName>
</protein>
<dbReference type="InterPro" id="IPR037033">
    <property type="entry name" value="DNA-dir_RNAP_su2_hyb_sf"/>
</dbReference>
<evidence type="ECO:0000256" key="3">
    <source>
        <dbReference type="ARBA" id="ARBA00022679"/>
    </source>
</evidence>
<evidence type="ECO:0000256" key="4">
    <source>
        <dbReference type="ARBA" id="ARBA00022695"/>
    </source>
</evidence>
<dbReference type="SUPFAM" id="SSF64484">
    <property type="entry name" value="beta and beta-prime subunits of DNA dependent RNA-polymerase"/>
    <property type="match status" value="1"/>
</dbReference>
<keyword evidence="5" id="KW-0804">Transcription</keyword>
<evidence type="ECO:0000256" key="1">
    <source>
        <dbReference type="ARBA" id="ARBA00012418"/>
    </source>
</evidence>